<dbReference type="PANTHER" id="PTHR30124">
    <property type="entry name" value="MEMBRANE-BOUND LYTIC MUREIN TRANSGLYCOSYLASE A"/>
    <property type="match status" value="1"/>
</dbReference>
<dbReference type="CDD" id="cd14485">
    <property type="entry name" value="mltA_like_LT_A"/>
    <property type="match status" value="1"/>
</dbReference>
<dbReference type="InterPro" id="IPR036908">
    <property type="entry name" value="RlpA-like_sf"/>
</dbReference>
<organism evidence="7 8">
    <name type="scientific">Candidatus Lambdaproteobacteria bacterium RIFOXYD2_FULL_56_26</name>
    <dbReference type="NCBI Taxonomy" id="1817773"/>
    <lineage>
        <taxon>Bacteria</taxon>
        <taxon>Pseudomonadati</taxon>
        <taxon>Pseudomonadota</taxon>
        <taxon>Candidatus Lambdaproteobacteria</taxon>
    </lineage>
</organism>
<accession>A0A1F6GLD0</accession>
<dbReference type="PIRSF" id="PIRSF019422">
    <property type="entry name" value="MltA"/>
    <property type="match status" value="1"/>
</dbReference>
<evidence type="ECO:0000256" key="5">
    <source>
        <dbReference type="ARBA" id="ARBA00030918"/>
    </source>
</evidence>
<evidence type="ECO:0000256" key="4">
    <source>
        <dbReference type="ARBA" id="ARBA00023316"/>
    </source>
</evidence>
<dbReference type="SUPFAM" id="SSF50685">
    <property type="entry name" value="Barwin-like endoglucanases"/>
    <property type="match status" value="1"/>
</dbReference>
<sequence length="413" mass="46134">MHYLKIVQFLVLVVLALNGCTTQEVRVELLKDSPLSSKSMYLNGRDFSEVFEGDPLDRKSLVDSAMASISYFEKIDPQAKFDYGQLSYTAAELAVSTRLFLEILEENQERAAFVTALEENFLVFGSAANDEKGVLFTGYYEPIFPGQLTQSKEYNVPVYRRPDDLLNLDLGEFRESLKNRSIVYRVDKGQPVPYYTREEITTKGVLNGKGLEIAWMRDPVDLFFLQVQGSGILLAPDGSRLKIGYDVANGRPYSSIGKLLVDQGVMRLEDISMGSIRRYMADNPKQRDRILNHDASYVFMKLSADDGGPKGNINVPLTPLRSVATDASLFPKGALAYLKTEVPEFDEQWLHKGVKPVSHFVMVQDTGGAIKGAGRTDLFWGNGPLAENSAGAMRSYGKLFFLVAKKEILKARM</sequence>
<dbReference type="GO" id="GO:0004553">
    <property type="term" value="F:hydrolase activity, hydrolyzing O-glycosyl compounds"/>
    <property type="evidence" value="ECO:0007669"/>
    <property type="project" value="InterPro"/>
</dbReference>
<comment type="catalytic activity">
    <reaction evidence="1">
        <text>Exolytic cleavage of the (1-&gt;4)-beta-glycosidic linkage between N-acetylmuramic acid (MurNAc) and N-acetylglucosamine (GlcNAc) residues in peptidoglycan, from either the reducing or the non-reducing ends of the peptidoglycan chains, with concomitant formation of a 1,6-anhydrobond in the MurNAc residue.</text>
        <dbReference type="EC" id="4.2.2.n1"/>
    </reaction>
</comment>
<dbReference type="GO" id="GO:0008933">
    <property type="term" value="F:peptidoglycan lytic transglycosylase activity"/>
    <property type="evidence" value="ECO:0007669"/>
    <property type="project" value="TreeGrafter"/>
</dbReference>
<dbReference type="InterPro" id="IPR010611">
    <property type="entry name" value="3D_dom"/>
</dbReference>
<dbReference type="Pfam" id="PF03562">
    <property type="entry name" value="MltA"/>
    <property type="match status" value="1"/>
</dbReference>
<protein>
    <recommendedName>
        <fullName evidence="2">peptidoglycan lytic exotransglycosylase</fullName>
        <ecNumber evidence="2">4.2.2.n1</ecNumber>
    </recommendedName>
    <alternativeName>
        <fullName evidence="5">Murein hydrolase A</fullName>
    </alternativeName>
</protein>
<dbReference type="InterPro" id="IPR005300">
    <property type="entry name" value="MltA_B"/>
</dbReference>
<dbReference type="Proteomes" id="UP000177583">
    <property type="component" value="Unassembled WGS sequence"/>
</dbReference>
<evidence type="ECO:0000256" key="1">
    <source>
        <dbReference type="ARBA" id="ARBA00001420"/>
    </source>
</evidence>
<dbReference type="SMART" id="SM00925">
    <property type="entry name" value="MltA"/>
    <property type="match status" value="1"/>
</dbReference>
<evidence type="ECO:0000259" key="6">
    <source>
        <dbReference type="SMART" id="SM00925"/>
    </source>
</evidence>
<dbReference type="Pfam" id="PF06725">
    <property type="entry name" value="3D"/>
    <property type="match status" value="1"/>
</dbReference>
<evidence type="ECO:0000256" key="3">
    <source>
        <dbReference type="ARBA" id="ARBA00023239"/>
    </source>
</evidence>
<feature type="domain" description="Lytic transglycosylase MltA" evidence="6">
    <location>
        <begin position="143"/>
        <end position="301"/>
    </location>
</feature>
<evidence type="ECO:0000313" key="7">
    <source>
        <dbReference type="EMBL" id="OGG98918.1"/>
    </source>
</evidence>
<dbReference type="CDD" id="cd14668">
    <property type="entry name" value="mlta_B"/>
    <property type="match status" value="1"/>
</dbReference>
<evidence type="ECO:0000256" key="2">
    <source>
        <dbReference type="ARBA" id="ARBA00012587"/>
    </source>
</evidence>
<name>A0A1F6GLD0_9PROT</name>
<keyword evidence="3" id="KW-0456">Lyase</keyword>
<dbReference type="EMBL" id="MFNF01000065">
    <property type="protein sequence ID" value="OGG98918.1"/>
    <property type="molecule type" value="Genomic_DNA"/>
</dbReference>
<gene>
    <name evidence="7" type="ORF">A2557_12940</name>
</gene>
<evidence type="ECO:0000313" key="8">
    <source>
        <dbReference type="Proteomes" id="UP000177583"/>
    </source>
</evidence>
<reference evidence="7 8" key="1">
    <citation type="journal article" date="2016" name="Nat. Commun.">
        <title>Thousands of microbial genomes shed light on interconnected biogeochemical processes in an aquifer system.</title>
        <authorList>
            <person name="Anantharaman K."/>
            <person name="Brown C.T."/>
            <person name="Hug L.A."/>
            <person name="Sharon I."/>
            <person name="Castelle C.J."/>
            <person name="Probst A.J."/>
            <person name="Thomas B.C."/>
            <person name="Singh A."/>
            <person name="Wilkins M.J."/>
            <person name="Karaoz U."/>
            <person name="Brodie E.L."/>
            <person name="Williams K.H."/>
            <person name="Hubbard S.S."/>
            <person name="Banfield J.F."/>
        </authorList>
    </citation>
    <scope>NUCLEOTIDE SEQUENCE [LARGE SCALE GENOMIC DNA]</scope>
</reference>
<dbReference type="GO" id="GO:0009253">
    <property type="term" value="P:peptidoglycan catabolic process"/>
    <property type="evidence" value="ECO:0007669"/>
    <property type="project" value="TreeGrafter"/>
</dbReference>
<dbReference type="Gene3D" id="2.40.240.50">
    <property type="entry name" value="Barwin-like endoglucanases"/>
    <property type="match status" value="1"/>
</dbReference>
<dbReference type="GO" id="GO:0071555">
    <property type="term" value="P:cell wall organization"/>
    <property type="evidence" value="ECO:0007669"/>
    <property type="project" value="UniProtKB-KW"/>
</dbReference>
<dbReference type="AlphaFoldDB" id="A0A1F6GLD0"/>
<dbReference type="InterPro" id="IPR026044">
    <property type="entry name" value="MltA"/>
</dbReference>
<dbReference type="EC" id="4.2.2.n1" evidence="2"/>
<dbReference type="PANTHER" id="PTHR30124:SF0">
    <property type="entry name" value="MEMBRANE-BOUND LYTIC MUREIN TRANSGLYCOSYLASE A"/>
    <property type="match status" value="1"/>
</dbReference>
<comment type="caution">
    <text evidence="7">The sequence shown here is derived from an EMBL/GenBank/DDBJ whole genome shotgun (WGS) entry which is preliminary data.</text>
</comment>
<dbReference type="GO" id="GO:0019867">
    <property type="term" value="C:outer membrane"/>
    <property type="evidence" value="ECO:0007669"/>
    <property type="project" value="InterPro"/>
</dbReference>
<proteinExistence type="predicted"/>
<keyword evidence="4" id="KW-0961">Cell wall biogenesis/degradation</keyword>
<dbReference type="GO" id="GO:0009254">
    <property type="term" value="P:peptidoglycan turnover"/>
    <property type="evidence" value="ECO:0007669"/>
    <property type="project" value="InterPro"/>
</dbReference>
<dbReference type="Gene3D" id="2.40.40.10">
    <property type="entry name" value="RlpA-like domain"/>
    <property type="match status" value="1"/>
</dbReference>